<dbReference type="InterPro" id="IPR030476">
    <property type="entry name" value="Pentaxin_CS"/>
</dbReference>
<dbReference type="InterPro" id="IPR013320">
    <property type="entry name" value="ConA-like_dom_sf"/>
</dbReference>
<dbReference type="OMA" id="SNSYVEM"/>
<dbReference type="PROSITE" id="PS00289">
    <property type="entry name" value="PTX_1"/>
    <property type="match status" value="1"/>
</dbReference>
<dbReference type="SMART" id="SM00159">
    <property type="entry name" value="PTX"/>
    <property type="match status" value="1"/>
</dbReference>
<comment type="subunit">
    <text evidence="6">Homopentamer. Pentaxin (or pentraxin) have a discoid arrangement of 5 non-covalently bound subunits.</text>
</comment>
<reference evidence="8" key="3">
    <citation type="submission" date="2025-09" db="UniProtKB">
        <authorList>
            <consortium name="Ensembl"/>
        </authorList>
    </citation>
    <scope>IDENTIFICATION</scope>
</reference>
<protein>
    <recommendedName>
        <fullName evidence="6">Pentraxin family member</fullName>
    </recommendedName>
</protein>
<evidence type="ECO:0000256" key="4">
    <source>
        <dbReference type="ARBA" id="ARBA00023157"/>
    </source>
</evidence>
<comment type="caution">
    <text evidence="5">Lacks conserved residue(s) required for the propagation of feature annotation.</text>
</comment>
<evidence type="ECO:0000256" key="6">
    <source>
        <dbReference type="RuleBase" id="RU362112"/>
    </source>
</evidence>
<comment type="subcellular location">
    <subcellularLocation>
        <location evidence="6">Secreted</location>
    </subcellularLocation>
</comment>
<dbReference type="KEGG" id="csem:103389425"/>
<evidence type="ECO:0000256" key="3">
    <source>
        <dbReference type="ARBA" id="ARBA00022837"/>
    </source>
</evidence>
<feature type="domain" description="Pentraxin (PTX)" evidence="7">
    <location>
        <begin position="22"/>
        <end position="224"/>
    </location>
</feature>
<dbReference type="InterPro" id="IPR051005">
    <property type="entry name" value="Pentraxin_domain"/>
</dbReference>
<evidence type="ECO:0000259" key="7">
    <source>
        <dbReference type="PROSITE" id="PS51828"/>
    </source>
</evidence>
<dbReference type="GeneTree" id="ENSGT01100000263515"/>
<dbReference type="AlphaFoldDB" id="A0A3P8UZZ7"/>
<dbReference type="GO" id="GO:0005576">
    <property type="term" value="C:extracellular region"/>
    <property type="evidence" value="ECO:0007669"/>
    <property type="project" value="UniProtKB-SubCell"/>
</dbReference>
<dbReference type="SUPFAM" id="SSF49899">
    <property type="entry name" value="Concanavalin A-like lectins/glucanases"/>
    <property type="match status" value="1"/>
</dbReference>
<keyword evidence="4" id="KW-1015">Disulfide bond</keyword>
<keyword evidence="3 6" id="KW-0106">Calcium</keyword>
<dbReference type="Pfam" id="PF00354">
    <property type="entry name" value="Pentaxin"/>
    <property type="match status" value="1"/>
</dbReference>
<dbReference type="Gene3D" id="2.60.120.200">
    <property type="match status" value="1"/>
</dbReference>
<keyword evidence="2" id="KW-0732">Signal</keyword>
<reference evidence="8" key="2">
    <citation type="submission" date="2025-08" db="UniProtKB">
        <authorList>
            <consortium name="Ensembl"/>
        </authorList>
    </citation>
    <scope>IDENTIFICATION</scope>
</reference>
<dbReference type="InParanoid" id="A0A3P8UZZ7"/>
<dbReference type="GO" id="GO:0046872">
    <property type="term" value="F:metal ion binding"/>
    <property type="evidence" value="ECO:0007669"/>
    <property type="project" value="UniProtKB-KW"/>
</dbReference>
<dbReference type="OrthoDB" id="9936647at2759"/>
<proteinExistence type="inferred from homology"/>
<dbReference type="Ensembl" id="ENSCSET00000007997.1">
    <property type="protein sequence ID" value="ENSCSEP00000007912.1"/>
    <property type="gene ID" value="ENSCSEG00000005090.1"/>
</dbReference>
<comment type="cofactor">
    <cofactor evidence="6">
        <name>Ca(2+)</name>
        <dbReference type="ChEBI" id="CHEBI:29108"/>
    </cofactor>
    <text evidence="6">Binds 2 calcium ions per subunit.</text>
</comment>
<evidence type="ECO:0000256" key="1">
    <source>
        <dbReference type="ARBA" id="ARBA00022723"/>
    </source>
</evidence>
<evidence type="ECO:0000313" key="8">
    <source>
        <dbReference type="Ensembl" id="ENSCSEP00000007912.1"/>
    </source>
</evidence>
<evidence type="ECO:0000256" key="2">
    <source>
        <dbReference type="ARBA" id="ARBA00022729"/>
    </source>
</evidence>
<reference evidence="8 9" key="1">
    <citation type="journal article" date="2014" name="Nat. Genet.">
        <title>Whole-genome sequence of a flatfish provides insights into ZW sex chromosome evolution and adaptation to a benthic lifestyle.</title>
        <authorList>
            <person name="Chen S."/>
            <person name="Zhang G."/>
            <person name="Shao C."/>
            <person name="Huang Q."/>
            <person name="Liu G."/>
            <person name="Zhang P."/>
            <person name="Song W."/>
            <person name="An N."/>
            <person name="Chalopin D."/>
            <person name="Volff J.N."/>
            <person name="Hong Y."/>
            <person name="Li Q."/>
            <person name="Sha Z."/>
            <person name="Zhou H."/>
            <person name="Xie M."/>
            <person name="Yu Q."/>
            <person name="Liu Y."/>
            <person name="Xiang H."/>
            <person name="Wang N."/>
            <person name="Wu K."/>
            <person name="Yang C."/>
            <person name="Zhou Q."/>
            <person name="Liao X."/>
            <person name="Yang L."/>
            <person name="Hu Q."/>
            <person name="Zhang J."/>
            <person name="Meng L."/>
            <person name="Jin L."/>
            <person name="Tian Y."/>
            <person name="Lian J."/>
            <person name="Yang J."/>
            <person name="Miao G."/>
            <person name="Liu S."/>
            <person name="Liang Z."/>
            <person name="Yan F."/>
            <person name="Li Y."/>
            <person name="Sun B."/>
            <person name="Zhang H."/>
            <person name="Zhang J."/>
            <person name="Zhu Y."/>
            <person name="Du M."/>
            <person name="Zhao Y."/>
            <person name="Schartl M."/>
            <person name="Tang Q."/>
            <person name="Wang J."/>
        </authorList>
    </citation>
    <scope>NUCLEOTIDE SEQUENCE</scope>
</reference>
<comment type="similarity">
    <text evidence="6">Belongs to the pentraxin family.</text>
</comment>
<dbReference type="RefSeq" id="XP_008323044.1">
    <property type="nucleotide sequence ID" value="XM_008324822.3"/>
</dbReference>
<dbReference type="InterPro" id="IPR001759">
    <property type="entry name" value="PTX_dom"/>
</dbReference>
<dbReference type="Proteomes" id="UP000265120">
    <property type="component" value="Chromosome 14"/>
</dbReference>
<name>A0A3P8UZZ7_CYNSE</name>
<evidence type="ECO:0000313" key="9">
    <source>
        <dbReference type="Proteomes" id="UP000265120"/>
    </source>
</evidence>
<keyword evidence="1 6" id="KW-0479">Metal-binding</keyword>
<dbReference type="GeneID" id="103389425"/>
<dbReference type="PANTHER" id="PTHR45869:SF2">
    <property type="entry name" value="C-REACTIVE PROTEIN-RELATED"/>
    <property type="match status" value="1"/>
</dbReference>
<keyword evidence="9" id="KW-1185">Reference proteome</keyword>
<organism evidence="8 9">
    <name type="scientific">Cynoglossus semilaevis</name>
    <name type="common">Tongue sole</name>
    <dbReference type="NCBI Taxonomy" id="244447"/>
    <lineage>
        <taxon>Eukaryota</taxon>
        <taxon>Metazoa</taxon>
        <taxon>Chordata</taxon>
        <taxon>Craniata</taxon>
        <taxon>Vertebrata</taxon>
        <taxon>Euteleostomi</taxon>
        <taxon>Actinopterygii</taxon>
        <taxon>Neopterygii</taxon>
        <taxon>Teleostei</taxon>
        <taxon>Neoteleostei</taxon>
        <taxon>Acanthomorphata</taxon>
        <taxon>Carangaria</taxon>
        <taxon>Pleuronectiformes</taxon>
        <taxon>Pleuronectoidei</taxon>
        <taxon>Cynoglossidae</taxon>
        <taxon>Cynoglossinae</taxon>
        <taxon>Cynoglossus</taxon>
    </lineage>
</organism>
<dbReference type="PRINTS" id="PR00895">
    <property type="entry name" value="PENTAXIN"/>
</dbReference>
<evidence type="ECO:0000256" key="5">
    <source>
        <dbReference type="PROSITE-ProRule" id="PRU01172"/>
    </source>
</evidence>
<accession>A0A3P8UZZ7</accession>
<dbReference type="PANTHER" id="PTHR45869">
    <property type="entry name" value="C-REACTIVE PROTEIN-RELATED"/>
    <property type="match status" value="1"/>
</dbReference>
<dbReference type="PROSITE" id="PS51828">
    <property type="entry name" value="PTX_2"/>
    <property type="match status" value="1"/>
</dbReference>
<sequence>MMQLPVVFFLVTTFSVLTGAVTMKTLIFPKATNDSYVELVRLKPLALDAFTLCMRVATELKGEREVILFAYRTRENVNDELKVWRKFDGRLSLFLSGDGVAFDLPQLEALETHLCITWDSSSGLATMYHNGRKSLSKPCRQGHYVRSGGKVILGQDPDTYDGEFDQSQSFVGEISDVNMWDTVLPYSTIQELYSGKRVQPGNIFDWRAIELESYGAVHVATREL</sequence>
<dbReference type="FunCoup" id="A0A3P8UZZ7">
    <property type="interactions" value="1324"/>
</dbReference>